<evidence type="ECO:0000256" key="1">
    <source>
        <dbReference type="SAM" id="MobiDB-lite"/>
    </source>
</evidence>
<protein>
    <submittedName>
        <fullName evidence="2">Agamous-like MADS-box protein AGL9</fullName>
    </submittedName>
</protein>
<accession>A0ABD3CDB0</accession>
<feature type="region of interest" description="Disordered" evidence="1">
    <location>
        <begin position="26"/>
        <end position="71"/>
    </location>
</feature>
<proteinExistence type="predicted"/>
<dbReference type="EMBL" id="JAVIJP010000038">
    <property type="protein sequence ID" value="KAL3627853.1"/>
    <property type="molecule type" value="Genomic_DNA"/>
</dbReference>
<name>A0ABD3CDB0_9LAMI</name>
<evidence type="ECO:0000313" key="2">
    <source>
        <dbReference type="EMBL" id="KAL3627853.1"/>
    </source>
</evidence>
<dbReference type="Proteomes" id="UP001632038">
    <property type="component" value="Unassembled WGS sequence"/>
</dbReference>
<reference evidence="3" key="1">
    <citation type="journal article" date="2024" name="IScience">
        <title>Strigolactones Initiate the Formation of Haustorium-like Structures in Castilleja.</title>
        <authorList>
            <person name="Buerger M."/>
            <person name="Peterson D."/>
            <person name="Chory J."/>
        </authorList>
    </citation>
    <scope>NUCLEOTIDE SEQUENCE [LARGE SCALE GENOMIC DNA]</scope>
</reference>
<organism evidence="2 3">
    <name type="scientific">Castilleja foliolosa</name>
    <dbReference type="NCBI Taxonomy" id="1961234"/>
    <lineage>
        <taxon>Eukaryota</taxon>
        <taxon>Viridiplantae</taxon>
        <taxon>Streptophyta</taxon>
        <taxon>Embryophyta</taxon>
        <taxon>Tracheophyta</taxon>
        <taxon>Spermatophyta</taxon>
        <taxon>Magnoliopsida</taxon>
        <taxon>eudicotyledons</taxon>
        <taxon>Gunneridae</taxon>
        <taxon>Pentapetalae</taxon>
        <taxon>asterids</taxon>
        <taxon>lamiids</taxon>
        <taxon>Lamiales</taxon>
        <taxon>Orobanchaceae</taxon>
        <taxon>Pedicularideae</taxon>
        <taxon>Castillejinae</taxon>
        <taxon>Castilleja</taxon>
    </lineage>
</organism>
<sequence>MEHALNEANKNFKQRLIEGSQISLQWNPNAQEHHHHQHHHNFGPGYGQRQQHQPQPDGFFHPLDCEPTLLI</sequence>
<keyword evidence="3" id="KW-1185">Reference proteome</keyword>
<dbReference type="AlphaFoldDB" id="A0ABD3CDB0"/>
<comment type="caution">
    <text evidence="2">The sequence shown here is derived from an EMBL/GenBank/DDBJ whole genome shotgun (WGS) entry which is preliminary data.</text>
</comment>
<evidence type="ECO:0000313" key="3">
    <source>
        <dbReference type="Proteomes" id="UP001632038"/>
    </source>
</evidence>
<gene>
    <name evidence="2" type="primary">MADS4_2</name>
    <name evidence="2" type="ORF">CASFOL_028268</name>
</gene>